<sequence>MTTASSSQNYPTRLLNMDPPLPPHPTTIVNANPPAPAITQLGYVDSTAPPLVRTRQITGMTLSHKSLAPSYAIPPSPMSTNDCLTHSSMATITMKYQLPNEELDSLISVTTDEDLENMIEEHDRIMSTAPVKPARIRLFLFLVKPETTTSIGALLNDAKSETWFVDALNNSDLLNRGASDSAVIDNLLDFDGMVKNDSSTNLEGSNQEISIADQEVHTTQHSLVVETSSSFDSGLSSPTIENLPPIKVRVNKYTQGLDEQFSQMSVATYGVNNTVVPRDNAGRAISDDDGLDKAQPVALRKPPLPLQTVQRKFTDPYCMPSQDSKQAGAYNLQSPDSVTR</sequence>
<dbReference type="InterPro" id="IPR053198">
    <property type="entry name" value="Gynoecium_Dev_Regulator"/>
</dbReference>
<feature type="region of interest" description="Disordered" evidence="1">
    <location>
        <begin position="313"/>
        <end position="340"/>
    </location>
</feature>
<feature type="region of interest" description="Disordered" evidence="1">
    <location>
        <begin position="1"/>
        <end position="25"/>
    </location>
</feature>
<evidence type="ECO:0000256" key="1">
    <source>
        <dbReference type="SAM" id="MobiDB-lite"/>
    </source>
</evidence>
<evidence type="ECO:0000313" key="4">
    <source>
        <dbReference type="Proteomes" id="UP001454036"/>
    </source>
</evidence>
<name>A0AAV3RUZ0_LITER</name>
<reference evidence="3 4" key="1">
    <citation type="submission" date="2024-01" db="EMBL/GenBank/DDBJ databases">
        <title>The complete chloroplast genome sequence of Lithospermum erythrorhizon: insights into the phylogenetic relationship among Boraginaceae species and the maternal lineages of purple gromwells.</title>
        <authorList>
            <person name="Okada T."/>
            <person name="Watanabe K."/>
        </authorList>
    </citation>
    <scope>NUCLEOTIDE SEQUENCE [LARGE SCALE GENOMIC DNA]</scope>
</reference>
<feature type="domain" description="PB1" evidence="2">
    <location>
        <begin position="36"/>
        <end position="143"/>
    </location>
</feature>
<organism evidence="3 4">
    <name type="scientific">Lithospermum erythrorhizon</name>
    <name type="common">Purple gromwell</name>
    <name type="synonym">Lithospermum officinale var. erythrorhizon</name>
    <dbReference type="NCBI Taxonomy" id="34254"/>
    <lineage>
        <taxon>Eukaryota</taxon>
        <taxon>Viridiplantae</taxon>
        <taxon>Streptophyta</taxon>
        <taxon>Embryophyta</taxon>
        <taxon>Tracheophyta</taxon>
        <taxon>Spermatophyta</taxon>
        <taxon>Magnoliopsida</taxon>
        <taxon>eudicotyledons</taxon>
        <taxon>Gunneridae</taxon>
        <taxon>Pentapetalae</taxon>
        <taxon>asterids</taxon>
        <taxon>lamiids</taxon>
        <taxon>Boraginales</taxon>
        <taxon>Boraginaceae</taxon>
        <taxon>Boraginoideae</taxon>
        <taxon>Lithospermeae</taxon>
        <taxon>Lithospermum</taxon>
    </lineage>
</organism>
<feature type="compositionally biased region" description="Polar residues" evidence="1">
    <location>
        <begin position="321"/>
        <end position="340"/>
    </location>
</feature>
<dbReference type="Proteomes" id="UP001454036">
    <property type="component" value="Unassembled WGS sequence"/>
</dbReference>
<evidence type="ECO:0000313" key="3">
    <source>
        <dbReference type="EMBL" id="GAA0184142.1"/>
    </source>
</evidence>
<dbReference type="Pfam" id="PF00564">
    <property type="entry name" value="PB1"/>
    <property type="match status" value="1"/>
</dbReference>
<dbReference type="AlphaFoldDB" id="A0AAV3RUZ0"/>
<dbReference type="SMART" id="SM00666">
    <property type="entry name" value="PB1"/>
    <property type="match status" value="1"/>
</dbReference>
<comment type="caution">
    <text evidence="3">The sequence shown here is derived from an EMBL/GenBank/DDBJ whole genome shotgun (WGS) entry which is preliminary data.</text>
</comment>
<dbReference type="PANTHER" id="PTHR31066:SF68">
    <property type="entry name" value="SERINE_THREONINE-PROTEIN KINASE YAKA-RELATED"/>
    <property type="match status" value="1"/>
</dbReference>
<dbReference type="SUPFAM" id="SSF54277">
    <property type="entry name" value="CAD &amp; PB1 domains"/>
    <property type="match status" value="1"/>
</dbReference>
<dbReference type="PANTHER" id="PTHR31066">
    <property type="entry name" value="OS05G0427100 PROTEIN-RELATED"/>
    <property type="match status" value="1"/>
</dbReference>
<feature type="compositionally biased region" description="Polar residues" evidence="1">
    <location>
        <begin position="1"/>
        <end position="11"/>
    </location>
</feature>
<keyword evidence="4" id="KW-1185">Reference proteome</keyword>
<dbReference type="InterPro" id="IPR000270">
    <property type="entry name" value="PB1_dom"/>
</dbReference>
<dbReference type="EMBL" id="BAABME010011686">
    <property type="protein sequence ID" value="GAA0184142.1"/>
    <property type="molecule type" value="Genomic_DNA"/>
</dbReference>
<accession>A0AAV3RUZ0</accession>
<evidence type="ECO:0000259" key="2">
    <source>
        <dbReference type="SMART" id="SM00666"/>
    </source>
</evidence>
<gene>
    <name evidence="3" type="ORF">LIER_31434</name>
</gene>
<proteinExistence type="predicted"/>
<protein>
    <recommendedName>
        <fullName evidence="2">PB1 domain-containing protein</fullName>
    </recommendedName>
</protein>